<gene>
    <name evidence="1" type="ORF">CLV98_11135</name>
</gene>
<evidence type="ECO:0000313" key="1">
    <source>
        <dbReference type="EMBL" id="PWJ56541.1"/>
    </source>
</evidence>
<organism evidence="1 2">
    <name type="scientific">Dyadobacter jejuensis</name>
    <dbReference type="NCBI Taxonomy" id="1082580"/>
    <lineage>
        <taxon>Bacteria</taxon>
        <taxon>Pseudomonadati</taxon>
        <taxon>Bacteroidota</taxon>
        <taxon>Cytophagia</taxon>
        <taxon>Cytophagales</taxon>
        <taxon>Spirosomataceae</taxon>
        <taxon>Dyadobacter</taxon>
    </lineage>
</organism>
<dbReference type="AlphaFoldDB" id="A0A316AFZ8"/>
<accession>A0A316AFZ8</accession>
<protein>
    <recommendedName>
        <fullName evidence="3">Heparinase II/III-like protein</fullName>
    </recommendedName>
</protein>
<proteinExistence type="predicted"/>
<sequence>MTRLAILFTFIYVSIIGSGCHRASNSGLTIYPSRPGTEIKVEEDQLYWELVNGENNIDWRRLDGTLEYIKKEYDCSDFRMVNLIRILYEFENDIPLHYKTKIEDVLFHFRYWLDEPGENSMCYWSENHQILFASAEYLIGQKYPTSIFPNSGLTGRDHMLKAQKRILEWLSMRWNYGFTEFYSNVYYKEDIGALINLIDYAADEEITSKSKIILDLLFYDIAAQSSKTMFISASGRAYERNRKGGKEANLSGVTQYYWGNGEKLDAGMMYGLMVSKKYELPPIFKEIARDSSNLVIKQSNGLDIAELKSEGYFGTDTRSLMMQWGMEAFVNPKIVRNSLAHIRSYRMFSNAFTADFKKLDNPLLRFFHLEPLAVNILKPQQIGTAIQKGNTYTYKTNDYSMYTVQSYDVGNYADQHHVFGMNIKDEFAIFHCHPYLEKDVKFQSPNYWVGYGHLPHSVQYKHVNLSIYRIPAKKGMMEKDLLNYTHAYFPKEKFDSTIVEDRYIFGKKGDSYCAMIGANDLIFREGDAEDLIQQGKRVYWVTEAGSKSEDGPFEEFVNRIKTNKIQFNERKLTLTYQSQGHVYDLKYDDALKVDGALLNTAYKRFDSPYIQAEKKAKTFEFNFNGKTLFHDFENNVRTY</sequence>
<dbReference type="Proteomes" id="UP000245880">
    <property type="component" value="Unassembled WGS sequence"/>
</dbReference>
<evidence type="ECO:0000313" key="2">
    <source>
        <dbReference type="Proteomes" id="UP000245880"/>
    </source>
</evidence>
<dbReference type="EMBL" id="QGDT01000011">
    <property type="protein sequence ID" value="PWJ56541.1"/>
    <property type="molecule type" value="Genomic_DNA"/>
</dbReference>
<comment type="caution">
    <text evidence="1">The sequence shown here is derived from an EMBL/GenBank/DDBJ whole genome shotgun (WGS) entry which is preliminary data.</text>
</comment>
<evidence type="ECO:0008006" key="3">
    <source>
        <dbReference type="Google" id="ProtNLM"/>
    </source>
</evidence>
<keyword evidence="2" id="KW-1185">Reference proteome</keyword>
<name>A0A316AFZ8_9BACT</name>
<dbReference type="PROSITE" id="PS51257">
    <property type="entry name" value="PROKAR_LIPOPROTEIN"/>
    <property type="match status" value="1"/>
</dbReference>
<reference evidence="1 2" key="1">
    <citation type="submission" date="2018-03" db="EMBL/GenBank/DDBJ databases">
        <title>Genomic Encyclopedia of Archaeal and Bacterial Type Strains, Phase II (KMG-II): from individual species to whole genera.</title>
        <authorList>
            <person name="Goeker M."/>
        </authorList>
    </citation>
    <scope>NUCLEOTIDE SEQUENCE [LARGE SCALE GENOMIC DNA]</scope>
    <source>
        <strain evidence="1 2">DSM 100346</strain>
    </source>
</reference>